<evidence type="ECO:0000313" key="3">
    <source>
        <dbReference type="Proteomes" id="UP000469724"/>
    </source>
</evidence>
<dbReference type="Pfam" id="PF13481">
    <property type="entry name" value="AAA_25"/>
    <property type="match status" value="1"/>
</dbReference>
<keyword evidence="3" id="KW-1185">Reference proteome</keyword>
<evidence type="ECO:0000259" key="1">
    <source>
        <dbReference type="SMART" id="SM00943"/>
    </source>
</evidence>
<dbReference type="SUPFAM" id="SSF56747">
    <property type="entry name" value="Prim-pol domain"/>
    <property type="match status" value="1"/>
</dbReference>
<accession>A0A7K3NSS0</accession>
<dbReference type="Gene3D" id="3.40.50.300">
    <property type="entry name" value="P-loop containing nucleotide triphosphate hydrolases"/>
    <property type="match status" value="1"/>
</dbReference>
<dbReference type="InterPro" id="IPR015330">
    <property type="entry name" value="DNA_primase/pol_bifunc_N"/>
</dbReference>
<organism evidence="2 3">
    <name type="scientific">Desulfolutivibrio sulfodismutans</name>
    <dbReference type="NCBI Taxonomy" id="63561"/>
    <lineage>
        <taxon>Bacteria</taxon>
        <taxon>Pseudomonadati</taxon>
        <taxon>Thermodesulfobacteriota</taxon>
        <taxon>Desulfovibrionia</taxon>
        <taxon>Desulfovibrionales</taxon>
        <taxon>Desulfovibrionaceae</taxon>
        <taxon>Desulfolutivibrio</taxon>
    </lineage>
</organism>
<dbReference type="CDD" id="cd04859">
    <property type="entry name" value="Prim_Pol"/>
    <property type="match status" value="1"/>
</dbReference>
<dbReference type="RefSeq" id="WP_163303362.1">
    <property type="nucleotide sequence ID" value="NZ_JAAGRQ010000089.1"/>
</dbReference>
<sequence length="638" mass="71247">MSIEKFNEIVLKTLSEIDLSKDSSRMQLYEGLASCFSLIPLHQNHSNPSRNKSPVESGWQRWCHVKRPFKAEDFKGMNAGITGGPSNTLLIIDEDHAEKFNNYLFEKNFSLPETLTIKSGGKSRHFYYSTPSDGKIYKSRTVKDDECVIFDLIGDGRQAVAPGSIHPATGQPYRIEYFVPIAPAPDWLLALSLGGEERKETSRVQEAVSKAVQIDPDTLPRIDLQSMNVPDSVKVKILYSHPKGTRSEVEMSVIDSLVLAQKSDETILSIFEQFPIGEKHREYGQNRIKRLVHQIAVARVFTENMCEAKPIETVTLGDLEVLKPEMEFIIDGLWPKYEPLMILGKGGVGKSLFTLDMLMQLASPPEEGFLGRFKINGKYRSLIFQAENSAASIYRRQQLMFDGKPLPEDVRNNIIFAGEKGDARARGIFSDPQFLSSLSRIIHKVAPDILVFDPLISFHDADENSNQAMRKVLDGIKDFASDLKVTLMVVHHLGKADGGNGNSGGRGASAIGDWNSGSLELKKRKDDLFELVNLKSRDSESLGSLNLRRTPNLRYEIVENEPVKASSKDNTVLAAIHALGGKAATHQELVSRMTDILTEKGQKSPSRNTLRSWITEAIERSIIVEEMQGNKKSLYLKS</sequence>
<dbReference type="SMART" id="SM00943">
    <property type="entry name" value="Prim-Pol"/>
    <property type="match status" value="1"/>
</dbReference>
<evidence type="ECO:0000313" key="2">
    <source>
        <dbReference type="EMBL" id="NDY58289.1"/>
    </source>
</evidence>
<dbReference type="SUPFAM" id="SSF52540">
    <property type="entry name" value="P-loop containing nucleoside triphosphate hydrolases"/>
    <property type="match status" value="1"/>
</dbReference>
<dbReference type="Proteomes" id="UP000469724">
    <property type="component" value="Unassembled WGS sequence"/>
</dbReference>
<comment type="caution">
    <text evidence="2">The sequence shown here is derived from an EMBL/GenBank/DDBJ whole genome shotgun (WGS) entry which is preliminary data.</text>
</comment>
<dbReference type="AlphaFoldDB" id="A0A7K3NSS0"/>
<dbReference type="EMBL" id="JAAGRQ010000089">
    <property type="protein sequence ID" value="NDY58289.1"/>
    <property type="molecule type" value="Genomic_DNA"/>
</dbReference>
<dbReference type="Pfam" id="PF09250">
    <property type="entry name" value="Prim-Pol"/>
    <property type="match status" value="1"/>
</dbReference>
<proteinExistence type="predicted"/>
<reference evidence="2 3" key="1">
    <citation type="submission" date="2020-02" db="EMBL/GenBank/DDBJ databases">
        <title>Comparative genomics of sulfur disproportionating microorganisms.</title>
        <authorList>
            <person name="Ward L.M."/>
            <person name="Bertran E."/>
            <person name="Johnston D.T."/>
        </authorList>
    </citation>
    <scope>NUCLEOTIDE SEQUENCE [LARGE SCALE GENOMIC DNA]</scope>
    <source>
        <strain evidence="2 3">DSM 3696</strain>
    </source>
</reference>
<name>A0A7K3NSS0_9BACT</name>
<protein>
    <submittedName>
        <fullName evidence="2">AAA family ATPase</fullName>
    </submittedName>
</protein>
<feature type="domain" description="DNA primase/polymerase bifunctional N-terminal" evidence="1">
    <location>
        <begin position="29"/>
        <end position="188"/>
    </location>
</feature>
<dbReference type="InterPro" id="IPR027417">
    <property type="entry name" value="P-loop_NTPase"/>
</dbReference>
<gene>
    <name evidence="2" type="ORF">G3N56_16270</name>
</gene>